<reference evidence="10" key="1">
    <citation type="submission" date="2021-10" db="EMBL/GenBank/DDBJ databases">
        <title>Genome Sequence of The Candidatus Hydrogeosomobacter endosymbioticus, an Intracellular Bacterial Symbiont of the Anaerobic Ciliate GW7.</title>
        <authorList>
            <person name="Shiohama Y."/>
            <person name="Shinzato N."/>
        </authorList>
    </citation>
    <scope>NUCLEOTIDE SEQUENCE [LARGE SCALE GENOMIC DNA]</scope>
    <source>
        <strain evidence="10">200920</strain>
    </source>
</reference>
<proteinExistence type="inferred from homology"/>
<evidence type="ECO:0000256" key="6">
    <source>
        <dbReference type="ARBA" id="ARBA00031445"/>
    </source>
</evidence>
<evidence type="ECO:0000256" key="4">
    <source>
        <dbReference type="ARBA" id="ARBA00019077"/>
    </source>
</evidence>
<comment type="catalytic activity">
    <reaction evidence="7 8">
        <text>lipid IVA (E. coli) + CMP-3-deoxy-beta-D-manno-octulosonate = alpha-Kdo-(2-&gt;6)-lipid IVA (E. coli) + CMP + H(+)</text>
        <dbReference type="Rhea" id="RHEA:28066"/>
        <dbReference type="ChEBI" id="CHEBI:15378"/>
        <dbReference type="ChEBI" id="CHEBI:58603"/>
        <dbReference type="ChEBI" id="CHEBI:60364"/>
        <dbReference type="ChEBI" id="CHEBI:60377"/>
        <dbReference type="ChEBI" id="CHEBI:85987"/>
        <dbReference type="EC" id="2.4.99.12"/>
    </reaction>
</comment>
<dbReference type="GO" id="GO:0016740">
    <property type="term" value="F:transferase activity"/>
    <property type="evidence" value="ECO:0007669"/>
    <property type="project" value="UniProtKB-KW"/>
</dbReference>
<dbReference type="PANTHER" id="PTHR42755:SF1">
    <property type="entry name" value="3-DEOXY-D-MANNO-OCTULOSONIC ACID TRANSFERASE, MITOCHONDRIAL-RELATED"/>
    <property type="match status" value="1"/>
</dbReference>
<evidence type="ECO:0000259" key="9">
    <source>
        <dbReference type="Pfam" id="PF04413"/>
    </source>
</evidence>
<evidence type="ECO:0000256" key="3">
    <source>
        <dbReference type="ARBA" id="ARBA00012621"/>
    </source>
</evidence>
<comment type="subcellular location">
    <subcellularLocation>
        <location evidence="8">Cell membrane</location>
    </subcellularLocation>
</comment>
<comment type="similarity">
    <text evidence="8">Belongs to the glycosyltransferase group 1 family.</text>
</comment>
<evidence type="ECO:0000256" key="1">
    <source>
        <dbReference type="ARBA" id="ARBA00003394"/>
    </source>
</evidence>
<dbReference type="PANTHER" id="PTHR42755">
    <property type="entry name" value="3-DEOXY-MANNO-OCTULOSONATE CYTIDYLYLTRANSFERASE"/>
    <property type="match status" value="1"/>
</dbReference>
<evidence type="ECO:0000256" key="5">
    <source>
        <dbReference type="ARBA" id="ARBA00022679"/>
    </source>
</evidence>
<gene>
    <name evidence="10" type="primary">kdtA</name>
    <name evidence="10" type="ORF">HYD_6880</name>
</gene>
<dbReference type="Pfam" id="PF04413">
    <property type="entry name" value="Glycos_transf_N"/>
    <property type="match status" value="1"/>
</dbReference>
<dbReference type="Gene3D" id="3.40.50.2000">
    <property type="entry name" value="Glycogen Phosphorylase B"/>
    <property type="match status" value="1"/>
</dbReference>
<dbReference type="EMBL" id="AP025225">
    <property type="protein sequence ID" value="BDB96555.1"/>
    <property type="molecule type" value="Genomic_DNA"/>
</dbReference>
<keyword evidence="11" id="KW-1185">Reference proteome</keyword>
<organism evidence="10 11">
    <name type="scientific">Candidatus Hydrogenosomobacter endosymbioticus</name>
    <dbReference type="NCBI Taxonomy" id="2558174"/>
    <lineage>
        <taxon>Bacteria</taxon>
        <taxon>Pseudomonadati</taxon>
        <taxon>Pseudomonadota</taxon>
        <taxon>Alphaproteobacteria</taxon>
        <taxon>Holosporales</taxon>
        <taxon>Holosporaceae</taxon>
        <taxon>Candidatus Hydrogenosomobacter</taxon>
    </lineage>
</organism>
<keyword evidence="8" id="KW-0448">Lipopolysaccharide biosynthesis</keyword>
<protein>
    <recommendedName>
        <fullName evidence="4 8">3-deoxy-D-manno-octulosonic acid transferase</fullName>
        <shortName evidence="8">Kdo transferase</shortName>
        <ecNumber evidence="3 8">2.4.99.12</ecNumber>
    </recommendedName>
    <alternativeName>
        <fullName evidence="6 8">Lipid IV(A) 3-deoxy-D-manno-octulosonic acid transferase</fullName>
    </alternativeName>
</protein>
<feature type="domain" description="3-deoxy-D-manno-octulosonic-acid transferase N-terminal" evidence="9">
    <location>
        <begin position="10"/>
        <end position="173"/>
    </location>
</feature>
<dbReference type="InterPro" id="IPR007507">
    <property type="entry name" value="Glycos_transf_N"/>
</dbReference>
<sequence>MGFGNRGIPPSSVWIHGASIGEVRASFVIIDKISKTSEKTHILVTFQTFGAEETLKKHIRESGLEKRVSIRMVPIDVPLCVGAFLRATRPVAAIFIESEFWPALLLGLKRYKIPAVLVNGNLSNKSFEAWRMAGDALSILCSVFKACFVSSESAFEKISSIAGAEVFRSPSIKCAANRLSASAELVSALRESIAERQFLLATCIHAEEEALVLDSFKRLRETMPKLILIIAPRHIERAHIICEMCSKIGLKSVLRSTVGFSIGESDVYVIDTFGELGIFYEVANFALLGGSFSSAEGHNILEPAMMRCAVVQGNRIKSQEEISDEFISEGACVCCGSYEMLSLELLRLLQNPYIASSMAEKSFVIAERLHKNSQKLANEIMDILNVS</sequence>
<evidence type="ECO:0000313" key="11">
    <source>
        <dbReference type="Proteomes" id="UP001320209"/>
    </source>
</evidence>
<keyword evidence="8" id="KW-0472">Membrane</keyword>
<dbReference type="InterPro" id="IPR039901">
    <property type="entry name" value="Kdotransferase"/>
</dbReference>
<comment type="function">
    <text evidence="1 8">Involved in lipopolysaccharide (LPS) biosynthesis. Catalyzes the transfer of 3-deoxy-D-manno-octulosonate (Kdo) residue(s) from CMP-Kdo to lipid IV(A), the tetraacyldisaccharide-1,4'-bisphosphate precursor of lipid A.</text>
</comment>
<dbReference type="EC" id="2.4.99.12" evidence="3 8"/>
<keyword evidence="5 8" id="KW-0808">Transferase</keyword>
<comment type="pathway">
    <text evidence="2 8">Bacterial outer membrane biogenesis; LPS core biosynthesis.</text>
</comment>
<evidence type="ECO:0000313" key="10">
    <source>
        <dbReference type="EMBL" id="BDB96555.1"/>
    </source>
</evidence>
<dbReference type="Proteomes" id="UP001320209">
    <property type="component" value="Chromosome"/>
</dbReference>
<evidence type="ECO:0000256" key="7">
    <source>
        <dbReference type="ARBA" id="ARBA00049183"/>
    </source>
</evidence>
<name>A0ABM7VAJ9_9PROT</name>
<accession>A0ABM7VAJ9</accession>
<evidence type="ECO:0000256" key="2">
    <source>
        <dbReference type="ARBA" id="ARBA00004713"/>
    </source>
</evidence>
<dbReference type="InterPro" id="IPR038107">
    <property type="entry name" value="Glycos_transf_N_sf"/>
</dbReference>
<dbReference type="Gene3D" id="3.40.50.11720">
    <property type="entry name" value="3-Deoxy-D-manno-octulosonic-acid transferase, N-terminal domain"/>
    <property type="match status" value="1"/>
</dbReference>
<evidence type="ECO:0000256" key="8">
    <source>
        <dbReference type="RuleBase" id="RU365103"/>
    </source>
</evidence>
<keyword evidence="8" id="KW-1003">Cell membrane</keyword>